<keyword evidence="2" id="KW-1185">Reference proteome</keyword>
<dbReference type="RefSeq" id="WP_110373933.1">
    <property type="nucleotide sequence ID" value="NZ_JAHBRY010000001.1"/>
</dbReference>
<gene>
    <name evidence="1" type="ORF">C7450_103142</name>
</gene>
<evidence type="ECO:0000313" key="2">
    <source>
        <dbReference type="Proteomes" id="UP000248021"/>
    </source>
</evidence>
<organism evidence="1 2">
    <name type="scientific">Chelatococcus asaccharovorans</name>
    <dbReference type="NCBI Taxonomy" id="28210"/>
    <lineage>
        <taxon>Bacteria</taxon>
        <taxon>Pseudomonadati</taxon>
        <taxon>Pseudomonadota</taxon>
        <taxon>Alphaproteobacteria</taxon>
        <taxon>Hyphomicrobiales</taxon>
        <taxon>Chelatococcaceae</taxon>
        <taxon>Chelatococcus</taxon>
    </lineage>
</organism>
<name>A0A2V3UAW7_9HYPH</name>
<dbReference type="Proteomes" id="UP000248021">
    <property type="component" value="Unassembled WGS sequence"/>
</dbReference>
<dbReference type="AlphaFoldDB" id="A0A2V3UAW7"/>
<dbReference type="InterPro" id="IPR026325">
    <property type="entry name" value="DUF932"/>
</dbReference>
<dbReference type="EMBL" id="QJJK01000003">
    <property type="protein sequence ID" value="PXW61625.1"/>
    <property type="molecule type" value="Genomic_DNA"/>
</dbReference>
<accession>A0A2V3UAW7</accession>
<proteinExistence type="predicted"/>
<reference evidence="1 2" key="1">
    <citation type="submission" date="2018-05" db="EMBL/GenBank/DDBJ databases">
        <title>Genomic Encyclopedia of Type Strains, Phase IV (KMG-IV): sequencing the most valuable type-strain genomes for metagenomic binning, comparative biology and taxonomic classification.</title>
        <authorList>
            <person name="Goeker M."/>
        </authorList>
    </citation>
    <scope>NUCLEOTIDE SEQUENCE [LARGE SCALE GENOMIC DNA]</scope>
    <source>
        <strain evidence="1 2">DSM 6462</strain>
    </source>
</reference>
<dbReference type="OrthoDB" id="7215872at2"/>
<protein>
    <submittedName>
        <fullName evidence="1">Uncharacterized protein DUF932</fullName>
    </submittedName>
</protein>
<comment type="caution">
    <text evidence="1">The sequence shown here is derived from an EMBL/GenBank/DDBJ whole genome shotgun (WGS) entry which is preliminary data.</text>
</comment>
<sequence length="390" mass="43730">MNVHTSPYRVGNFEQGEMRGDVSRQWFARPADERFLSLDDLSACVHTRAAASVEARVATKTIELFAPEPKSVEDAHKLYVAQPAGLVPFTHWSFSQVATLAKAPAGFLRELPAQMVADVLTYRLRFAREAEQIKLYSTPEELRAATGPDYGRIYDHEVVAAVQQIAGNGTGDTNWKVPGVLNWRTHMYDPEAPVTTDSTTLYASDRDVFIFLVDDRNPIEVGKLPDGSPDLMFRGFYVQNSEVGSRALKLAAFYLRAVCMNRNLWGVEGFEEVSIRHTRLAPSRFIEEIRPALQSFANGSDNKLIEGVQAAKDAKIADNDEEALAWLQNRGLSSKRAKDLIAIVERDEQHPVRSVWDAAQGMTRMSQDVLHQDARLDLELEAKRWLDKVA</sequence>
<evidence type="ECO:0000313" key="1">
    <source>
        <dbReference type="EMBL" id="PXW61625.1"/>
    </source>
</evidence>
<dbReference type="Pfam" id="PF06067">
    <property type="entry name" value="DUF932"/>
    <property type="match status" value="1"/>
</dbReference>